<organism evidence="1 2">
    <name type="scientific">Cytobacillus firmus</name>
    <name type="common">Bacillus firmus</name>
    <dbReference type="NCBI Taxonomy" id="1399"/>
    <lineage>
        <taxon>Bacteria</taxon>
        <taxon>Bacillati</taxon>
        <taxon>Bacillota</taxon>
        <taxon>Bacilli</taxon>
        <taxon>Bacillales</taxon>
        <taxon>Bacillaceae</taxon>
        <taxon>Cytobacillus</taxon>
    </lineage>
</organism>
<accession>A0A366JN59</accession>
<evidence type="ECO:0000313" key="1">
    <source>
        <dbReference type="EMBL" id="RBP89369.1"/>
    </source>
</evidence>
<reference evidence="1 2" key="1">
    <citation type="submission" date="2018-06" db="EMBL/GenBank/DDBJ databases">
        <title>Freshwater and sediment microbial communities from various areas in North America, analyzing microbe dynamics in response to fracking.</title>
        <authorList>
            <person name="Lamendella R."/>
        </authorList>
    </citation>
    <scope>NUCLEOTIDE SEQUENCE [LARGE SCALE GENOMIC DNA]</scope>
    <source>
        <strain evidence="1 2">14_TX</strain>
    </source>
</reference>
<keyword evidence="2" id="KW-1185">Reference proteome</keyword>
<evidence type="ECO:0008006" key="3">
    <source>
        <dbReference type="Google" id="ProtNLM"/>
    </source>
</evidence>
<name>A0A366JN59_CYTFI</name>
<dbReference type="EMBL" id="QNSF01000011">
    <property type="protein sequence ID" value="RBP89369.1"/>
    <property type="molecule type" value="Genomic_DNA"/>
</dbReference>
<sequence length="79" mass="9879">MIEKFIQENIERDIKSFETNEDLYERYKKFCKFHQLETFSKQKFGIRLNKYNCGKKHRRMKNYVYENGRWGVKLLPCKY</sequence>
<evidence type="ECO:0000313" key="2">
    <source>
        <dbReference type="Proteomes" id="UP000252731"/>
    </source>
</evidence>
<proteinExistence type="predicted"/>
<dbReference type="AlphaFoldDB" id="A0A366JN59"/>
<gene>
    <name evidence="1" type="ORF">DFO70_11116</name>
</gene>
<dbReference type="Proteomes" id="UP000252731">
    <property type="component" value="Unassembled WGS sequence"/>
</dbReference>
<comment type="caution">
    <text evidence="1">The sequence shown here is derived from an EMBL/GenBank/DDBJ whole genome shotgun (WGS) entry which is preliminary data.</text>
</comment>
<protein>
    <recommendedName>
        <fullName evidence="3">DNA primase/nucleoside triphosphatase C-terminal domain-containing protein</fullName>
    </recommendedName>
</protein>